<name>A0A6M3ILF1_9ZZZZ</name>
<evidence type="ECO:0000313" key="2">
    <source>
        <dbReference type="EMBL" id="QJA58369.1"/>
    </source>
</evidence>
<gene>
    <name evidence="2" type="ORF">MM415B01461_0008</name>
</gene>
<evidence type="ECO:0000256" key="1">
    <source>
        <dbReference type="SAM" id="MobiDB-lite"/>
    </source>
</evidence>
<dbReference type="EMBL" id="MT141320">
    <property type="protein sequence ID" value="QJA58369.1"/>
    <property type="molecule type" value="Genomic_DNA"/>
</dbReference>
<protein>
    <submittedName>
        <fullName evidence="2">Uncharacterized protein</fullName>
    </submittedName>
</protein>
<reference evidence="2" key="1">
    <citation type="submission" date="2020-03" db="EMBL/GenBank/DDBJ databases">
        <title>The deep terrestrial virosphere.</title>
        <authorList>
            <person name="Holmfeldt K."/>
            <person name="Nilsson E."/>
            <person name="Simone D."/>
            <person name="Lopez-Fernandez M."/>
            <person name="Wu X."/>
            <person name="de Brujin I."/>
            <person name="Lundin D."/>
            <person name="Andersson A."/>
            <person name="Bertilsson S."/>
            <person name="Dopson M."/>
        </authorList>
    </citation>
    <scope>NUCLEOTIDE SEQUENCE</scope>
    <source>
        <strain evidence="2">MM415B01461</strain>
    </source>
</reference>
<accession>A0A6M3ILF1</accession>
<feature type="region of interest" description="Disordered" evidence="1">
    <location>
        <begin position="1"/>
        <end position="24"/>
    </location>
</feature>
<proteinExistence type="predicted"/>
<sequence>MTMTMPEDTDGIGIPEQEEGGKEQLILSTQGNPFKSANVARSVIDKKGLDPNKFVVKEVQDGFAIVRKTETKEKEKYYRVTFNQRSDPKETEDVEALVNGEPLILQRGVPTIIPERYKVAFDNATRDVFVQKPNHPRKIVGQVQLYPYALAGEATKKEYDELKAEGNRLTRQSLDEDRKLVS</sequence>
<organism evidence="2">
    <name type="scientific">viral metagenome</name>
    <dbReference type="NCBI Taxonomy" id="1070528"/>
    <lineage>
        <taxon>unclassified sequences</taxon>
        <taxon>metagenomes</taxon>
        <taxon>organismal metagenomes</taxon>
    </lineage>
</organism>
<dbReference type="AlphaFoldDB" id="A0A6M3ILF1"/>